<dbReference type="Proteomes" id="UP000189703">
    <property type="component" value="Unplaced"/>
</dbReference>
<dbReference type="InterPro" id="IPR004158">
    <property type="entry name" value="DUF247_pln"/>
</dbReference>
<accession>A0A1U7Z7V1</accession>
<evidence type="ECO:0000313" key="2">
    <source>
        <dbReference type="RefSeq" id="XP_010247036.1"/>
    </source>
</evidence>
<protein>
    <submittedName>
        <fullName evidence="2">UPF0481 protein At3g47200-like</fullName>
    </submittedName>
</protein>
<sequence length="487" mass="56637">MNDQIGDCPNAVIIPIVENLNDWFGSIVNSKVENTKSITQCRIQKVPSTLRDIEDNKKYYDPQVVSIGPYHYGNPKFEEMEKMKKVIARMLVSESKIANETSKTQETTTPELVTNSEIEELYKKVVSIAEEAKKIYAGNLPKEFYRNNDELFKRVMFLDGCFVVYFIHCLIHNELKKWELKNEDVFSIGTDLFLLENQIPFSVLDALTTEAFPEDKKERIFDKFVLRLVCFDSNDRQQQQNEEKQSVHLLDLFRNKLVSTKSQDQGNRYKSFDFHYLIQRFWKKHFQSRSTGESILWHSIRSAAELKQVAGIKFKKSTSFNLDSVRFQKGPFYGELTLPPIIIDHSTKPLFLNLLAYERSFPLGDSKVASYICFLDSLIDQADDVKELRSSGVLLNFLGSDHDAAELINHLAKDLVDHNEFSHVTGELRRYTQYKWRVWVAEVRRTYFSNPWAFIGLLGAIFITILSIVQTYYSIYPRQSAEELKKI</sequence>
<dbReference type="OMA" id="EIICNER"/>
<dbReference type="AlphaFoldDB" id="A0A1U7Z7V1"/>
<gene>
    <name evidence="2" type="primary">LOC104590183</name>
</gene>
<dbReference type="PANTHER" id="PTHR31170:SF25">
    <property type="entry name" value="BNAA09G04570D PROTEIN"/>
    <property type="match status" value="1"/>
</dbReference>
<evidence type="ECO:0000313" key="1">
    <source>
        <dbReference type="Proteomes" id="UP000189703"/>
    </source>
</evidence>
<dbReference type="KEGG" id="nnu:104590183"/>
<dbReference type="PANTHER" id="PTHR31170">
    <property type="entry name" value="BNAC04G53230D PROTEIN"/>
    <property type="match status" value="1"/>
</dbReference>
<dbReference type="RefSeq" id="XP_010247036.1">
    <property type="nucleotide sequence ID" value="XM_010248734.1"/>
</dbReference>
<dbReference type="OrthoDB" id="1849062at2759"/>
<proteinExistence type="predicted"/>
<keyword evidence="1" id="KW-1185">Reference proteome</keyword>
<dbReference type="eggNOG" id="ENOG502QTFS">
    <property type="taxonomic scope" value="Eukaryota"/>
</dbReference>
<name>A0A1U7Z7V1_NELNU</name>
<dbReference type="GeneID" id="104590183"/>
<dbReference type="Pfam" id="PF03140">
    <property type="entry name" value="DUF247"/>
    <property type="match status" value="1"/>
</dbReference>
<reference evidence="2" key="1">
    <citation type="submission" date="2025-08" db="UniProtKB">
        <authorList>
            <consortium name="RefSeq"/>
        </authorList>
    </citation>
    <scope>IDENTIFICATION</scope>
</reference>
<organism evidence="1 2">
    <name type="scientific">Nelumbo nucifera</name>
    <name type="common">Sacred lotus</name>
    <dbReference type="NCBI Taxonomy" id="4432"/>
    <lineage>
        <taxon>Eukaryota</taxon>
        <taxon>Viridiplantae</taxon>
        <taxon>Streptophyta</taxon>
        <taxon>Embryophyta</taxon>
        <taxon>Tracheophyta</taxon>
        <taxon>Spermatophyta</taxon>
        <taxon>Magnoliopsida</taxon>
        <taxon>Proteales</taxon>
        <taxon>Nelumbonaceae</taxon>
        <taxon>Nelumbo</taxon>
    </lineage>
</organism>